<comment type="caution">
    <text evidence="5">The sequence shown here is derived from an EMBL/GenBank/DDBJ whole genome shotgun (WGS) entry which is preliminary data.</text>
</comment>
<feature type="non-terminal residue" evidence="5">
    <location>
        <position position="1"/>
    </location>
</feature>
<organism evidence="5 6">
    <name type="scientific">Kipferlia bialata</name>
    <dbReference type="NCBI Taxonomy" id="797122"/>
    <lineage>
        <taxon>Eukaryota</taxon>
        <taxon>Metamonada</taxon>
        <taxon>Carpediemonas-like organisms</taxon>
        <taxon>Kipferlia</taxon>
    </lineage>
</organism>
<dbReference type="InterPro" id="IPR012340">
    <property type="entry name" value="NA-bd_OB-fold"/>
</dbReference>
<name>A0A391P9W5_9EUKA</name>
<dbReference type="OrthoDB" id="10255023at2759"/>
<evidence type="ECO:0000313" key="5">
    <source>
        <dbReference type="EMBL" id="GCA64392.1"/>
    </source>
</evidence>
<dbReference type="SUPFAM" id="SSF50249">
    <property type="entry name" value="Nucleic acid-binding proteins"/>
    <property type="match status" value="1"/>
</dbReference>
<dbReference type="PANTHER" id="PTHR11586">
    <property type="entry name" value="TRNA-AMINOACYLATION COFACTOR ARC1 FAMILY MEMBER"/>
    <property type="match status" value="1"/>
</dbReference>
<keyword evidence="6" id="KW-1185">Reference proteome</keyword>
<feature type="domain" description="TRNA-binding" evidence="4">
    <location>
        <begin position="23"/>
        <end position="131"/>
    </location>
</feature>
<evidence type="ECO:0000256" key="2">
    <source>
        <dbReference type="ARBA" id="ARBA00022884"/>
    </source>
</evidence>
<accession>A0A391P9W5</accession>
<evidence type="ECO:0000313" key="6">
    <source>
        <dbReference type="Proteomes" id="UP000265618"/>
    </source>
</evidence>
<evidence type="ECO:0000259" key="4">
    <source>
        <dbReference type="PROSITE" id="PS50886"/>
    </source>
</evidence>
<dbReference type="InterPro" id="IPR051270">
    <property type="entry name" value="Tyrosine-tRNA_ligase_regulator"/>
</dbReference>
<dbReference type="Gene3D" id="2.40.50.140">
    <property type="entry name" value="Nucleic acid-binding proteins"/>
    <property type="match status" value="1"/>
</dbReference>
<dbReference type="Pfam" id="PF01588">
    <property type="entry name" value="tRNA_bind"/>
    <property type="match status" value="1"/>
</dbReference>
<evidence type="ECO:0000256" key="1">
    <source>
        <dbReference type="ARBA" id="ARBA00022555"/>
    </source>
</evidence>
<dbReference type="PANTHER" id="PTHR11586:SF37">
    <property type="entry name" value="TRNA-BINDING DOMAIN-CONTAINING PROTEIN"/>
    <property type="match status" value="1"/>
</dbReference>
<dbReference type="EMBL" id="BDIP01007093">
    <property type="protein sequence ID" value="GCA64392.1"/>
    <property type="molecule type" value="Genomic_DNA"/>
</dbReference>
<evidence type="ECO:0000256" key="3">
    <source>
        <dbReference type="PROSITE-ProRule" id="PRU00209"/>
    </source>
</evidence>
<protein>
    <recommendedName>
        <fullName evidence="4">tRNA-binding domain-containing protein</fullName>
    </recommendedName>
</protein>
<proteinExistence type="predicted"/>
<sequence>PPSLTIKKKTQPKPKAKADEFSGYLNTNISVTQITSATPMTTEGAEHLFHLKLISDLGEREFCAGIAADYTCEQLVGMKIVSIQNLKPRAMFGITSSAMLLAASTHSEEGGRESIAILTPPADAEVGDRVYPEGHEEILAEDHVLPEVCPRKQWDRCVAKFGVRNEIATLGGCDLIVKGRGPVQCVGMPDNATIH</sequence>
<dbReference type="GO" id="GO:0000049">
    <property type="term" value="F:tRNA binding"/>
    <property type="evidence" value="ECO:0007669"/>
    <property type="project" value="UniProtKB-UniRule"/>
</dbReference>
<keyword evidence="2 3" id="KW-0694">RNA-binding</keyword>
<dbReference type="InterPro" id="IPR002547">
    <property type="entry name" value="tRNA-bd_dom"/>
</dbReference>
<dbReference type="PROSITE" id="PS50886">
    <property type="entry name" value="TRBD"/>
    <property type="match status" value="1"/>
</dbReference>
<reference evidence="5 6" key="1">
    <citation type="journal article" date="2018" name="PLoS ONE">
        <title>The draft genome of Kipferlia bialata reveals reductive genome evolution in fornicate parasites.</title>
        <authorList>
            <person name="Tanifuji G."/>
            <person name="Takabayashi S."/>
            <person name="Kume K."/>
            <person name="Takagi M."/>
            <person name="Nakayama T."/>
            <person name="Kamikawa R."/>
            <person name="Inagaki Y."/>
            <person name="Hashimoto T."/>
        </authorList>
    </citation>
    <scope>NUCLEOTIDE SEQUENCE [LARGE SCALE GENOMIC DNA]</scope>
    <source>
        <strain evidence="5">NY0173</strain>
    </source>
</reference>
<dbReference type="Proteomes" id="UP000265618">
    <property type="component" value="Unassembled WGS sequence"/>
</dbReference>
<gene>
    <name evidence="5" type="ORF">KIPB_014137</name>
</gene>
<dbReference type="AlphaFoldDB" id="A0A391P9W5"/>
<keyword evidence="1 3" id="KW-0820">tRNA-binding</keyword>